<organism evidence="2 3">
    <name type="scientific">Apatococcus lobatus</name>
    <dbReference type="NCBI Taxonomy" id="904363"/>
    <lineage>
        <taxon>Eukaryota</taxon>
        <taxon>Viridiplantae</taxon>
        <taxon>Chlorophyta</taxon>
        <taxon>core chlorophytes</taxon>
        <taxon>Trebouxiophyceae</taxon>
        <taxon>Chlorellales</taxon>
        <taxon>Chlorellaceae</taxon>
        <taxon>Apatococcus</taxon>
    </lineage>
</organism>
<proteinExistence type="predicted"/>
<protein>
    <submittedName>
        <fullName evidence="2">Uncharacterized protein</fullName>
    </submittedName>
</protein>
<accession>A0AAW1QHF0</accession>
<feature type="coiled-coil region" evidence="1">
    <location>
        <begin position="1"/>
        <end position="57"/>
    </location>
</feature>
<keyword evidence="3" id="KW-1185">Reference proteome</keyword>
<evidence type="ECO:0000256" key="1">
    <source>
        <dbReference type="SAM" id="Coils"/>
    </source>
</evidence>
<gene>
    <name evidence="2" type="ORF">WJX74_009542</name>
</gene>
<reference evidence="2 3" key="1">
    <citation type="journal article" date="2024" name="Nat. Commun.">
        <title>Phylogenomics reveals the evolutionary origins of lichenization in chlorophyte algae.</title>
        <authorList>
            <person name="Puginier C."/>
            <person name="Libourel C."/>
            <person name="Otte J."/>
            <person name="Skaloud P."/>
            <person name="Haon M."/>
            <person name="Grisel S."/>
            <person name="Petersen M."/>
            <person name="Berrin J.G."/>
            <person name="Delaux P.M."/>
            <person name="Dal Grande F."/>
            <person name="Keller J."/>
        </authorList>
    </citation>
    <scope>NUCLEOTIDE SEQUENCE [LARGE SCALE GENOMIC DNA]</scope>
    <source>
        <strain evidence="2 3">SAG 2145</strain>
    </source>
</reference>
<dbReference type="Proteomes" id="UP001438707">
    <property type="component" value="Unassembled WGS sequence"/>
</dbReference>
<comment type="caution">
    <text evidence="2">The sequence shown here is derived from an EMBL/GenBank/DDBJ whole genome shotgun (WGS) entry which is preliminary data.</text>
</comment>
<dbReference type="AlphaFoldDB" id="A0AAW1QHF0"/>
<keyword evidence="1" id="KW-0175">Coiled coil</keyword>
<evidence type="ECO:0000313" key="3">
    <source>
        <dbReference type="Proteomes" id="UP001438707"/>
    </source>
</evidence>
<name>A0AAW1QHF0_9CHLO</name>
<sequence length="486" mass="53870">MDALKAEIAKVGRQIDKAESDGNTAVAQGRAEDARRLRRKEEQLQRTEEQLLREEILIALEASGKSRETSLQISCPQPGNVKLNLDSLAPELKACAEGCYTFKPPKKNPRLGPFLADPGDQASSAIQAWLDMSARLPDATNPYGFCTTKEPLLISGPIKSGKTFALEALVLAVARKHAVFGVGCERELVVCVLRLPVGGMQERLQILKDLLWTLLHWQARQGIPAKEPYWKNWLRAFHSMDPVIIEACLLELVGRISVPTLILLDECQTFFMPRDEQGNLSETDRHCQLSLFKRLMQDSSGYINWAVTASAMATFWDGLVDSPPNGAFLFNGHRRLQLSPTMPPLHFNFCRQQLSGSMQGTDISDELANLANSSPALLTFYASELAREGTDIGISDVVGNADFKITRMIYADLLPVLNKIPQEQRRALYDMSCPLTGSQCQRIANPALLRVLHGLTAPILEGSERIYLTSSIYRQAFKASPSHIIA</sequence>
<dbReference type="EMBL" id="JALJOS010000045">
    <property type="protein sequence ID" value="KAK9820701.1"/>
    <property type="molecule type" value="Genomic_DNA"/>
</dbReference>
<evidence type="ECO:0000313" key="2">
    <source>
        <dbReference type="EMBL" id="KAK9820701.1"/>
    </source>
</evidence>